<feature type="transmembrane region" description="Helical" evidence="3">
    <location>
        <begin position="811"/>
        <end position="827"/>
    </location>
</feature>
<dbReference type="PANTHER" id="PTHR37469">
    <property type="entry name" value="CELLOBIONIC ACID PHOSPHORYLASE-RELATED"/>
    <property type="match status" value="1"/>
</dbReference>
<feature type="transmembrane region" description="Helical" evidence="3">
    <location>
        <begin position="938"/>
        <end position="956"/>
    </location>
</feature>
<dbReference type="SUPFAM" id="SSF48208">
    <property type="entry name" value="Six-hairpin glycosidases"/>
    <property type="match status" value="1"/>
</dbReference>
<feature type="domain" description="Glycoamylase-like" evidence="5">
    <location>
        <begin position="1273"/>
        <end position="1479"/>
    </location>
</feature>
<dbReference type="Pfam" id="PF10091">
    <property type="entry name" value="Glycoamylase"/>
    <property type="match status" value="1"/>
</dbReference>
<keyword evidence="3" id="KW-0472">Membrane</keyword>
<dbReference type="GO" id="GO:0005975">
    <property type="term" value="P:carbohydrate metabolic process"/>
    <property type="evidence" value="ECO:0007669"/>
    <property type="project" value="InterPro"/>
</dbReference>
<organism evidence="7 8">
    <name type="scientific">Roseicyclus mahoneyensis</name>
    <dbReference type="NCBI Taxonomy" id="164332"/>
    <lineage>
        <taxon>Bacteria</taxon>
        <taxon>Pseudomonadati</taxon>
        <taxon>Pseudomonadota</taxon>
        <taxon>Alphaproteobacteria</taxon>
        <taxon>Rhodobacterales</taxon>
        <taxon>Roseobacteraceae</taxon>
        <taxon>Roseicyclus</taxon>
    </lineage>
</organism>
<reference evidence="7 8" key="1">
    <citation type="submission" date="2018-05" db="EMBL/GenBank/DDBJ databases">
        <title>Genomic Encyclopedia of Type Strains, Phase IV (KMG-IV): sequencing the most valuable type-strain genomes for metagenomic binning, comparative biology and taxonomic classification.</title>
        <authorList>
            <person name="Goeker M."/>
        </authorList>
    </citation>
    <scope>NUCLEOTIDE SEQUENCE [LARGE SCALE GENOMIC DNA]</scope>
    <source>
        <strain evidence="7 8">DSM 16097</strain>
    </source>
</reference>
<keyword evidence="2" id="KW-0808">Transferase</keyword>
<protein>
    <submittedName>
        <fullName evidence="7">Cyclic beta-1,2-glucan synthetase</fullName>
    </submittedName>
</protein>
<dbReference type="Gene3D" id="2.60.420.10">
    <property type="entry name" value="Maltose phosphorylase, domain 3"/>
    <property type="match status" value="1"/>
</dbReference>
<keyword evidence="3" id="KW-0812">Transmembrane</keyword>
<evidence type="ECO:0000256" key="1">
    <source>
        <dbReference type="ARBA" id="ARBA00022676"/>
    </source>
</evidence>
<dbReference type="GO" id="GO:0016757">
    <property type="term" value="F:glycosyltransferase activity"/>
    <property type="evidence" value="ECO:0007669"/>
    <property type="project" value="UniProtKB-KW"/>
</dbReference>
<evidence type="ECO:0000256" key="3">
    <source>
        <dbReference type="SAM" id="Phobius"/>
    </source>
</evidence>
<keyword evidence="3" id="KW-1133">Transmembrane helix</keyword>
<dbReference type="Gene3D" id="1.50.10.140">
    <property type="match status" value="1"/>
</dbReference>
<dbReference type="Gene3D" id="2.70.98.40">
    <property type="entry name" value="Glycoside hydrolase, family 65, N-terminal domain"/>
    <property type="match status" value="2"/>
</dbReference>
<accession>A0A316H284</accession>
<evidence type="ECO:0000313" key="8">
    <source>
        <dbReference type="Proteomes" id="UP000245708"/>
    </source>
</evidence>
<feature type="transmembrane region" description="Helical" evidence="3">
    <location>
        <begin position="833"/>
        <end position="856"/>
    </location>
</feature>
<feature type="domain" description="Glycosyl hydrolase 94 supersandwich" evidence="4">
    <location>
        <begin position="1520"/>
        <end position="1800"/>
    </location>
</feature>
<proteinExistence type="predicted"/>
<keyword evidence="1" id="KW-0328">Glycosyltransferase</keyword>
<dbReference type="Gene3D" id="1.50.10.10">
    <property type="match status" value="1"/>
</dbReference>
<dbReference type="InterPro" id="IPR012341">
    <property type="entry name" value="6hp_glycosidase-like_sf"/>
</dbReference>
<evidence type="ECO:0000313" key="7">
    <source>
        <dbReference type="EMBL" id="PWK61471.1"/>
    </source>
</evidence>
<comment type="caution">
    <text evidence="7">The sequence shown here is derived from an EMBL/GenBank/DDBJ whole genome shotgun (WGS) entry which is preliminary data.</text>
</comment>
<feature type="domain" description="Glycosyl hydrolase 94 catalytic" evidence="6">
    <location>
        <begin position="2311"/>
        <end position="2734"/>
    </location>
</feature>
<evidence type="ECO:0000256" key="2">
    <source>
        <dbReference type="ARBA" id="ARBA00022679"/>
    </source>
</evidence>
<dbReference type="RefSeq" id="WP_245904238.1">
    <property type="nucleotide sequence ID" value="NZ_QGGW01000002.1"/>
</dbReference>
<dbReference type="InterPro" id="IPR011013">
    <property type="entry name" value="Gal_mutarotase_sf_dom"/>
</dbReference>
<dbReference type="InterPro" id="IPR019282">
    <property type="entry name" value="Glycoamylase-like_cons_dom"/>
</dbReference>
<dbReference type="CDD" id="cd11753">
    <property type="entry name" value="GH94N_ChvB_NdvB_2_like"/>
    <property type="match status" value="1"/>
</dbReference>
<sequence>MTRTKLPWPRRPVSPWTDNAPIRADLFGAERLEHHAISLAQAQCVTDRSVRVTPLSVRVRENSAVLLSAYRSCTLAVQSGQTVTPATEWLLDNYHLVERQLQQIARDLPPGYYRQLPKLAAGPFRGYPRVMGIAWAYVAHTDSLLNGPLLARFVRAYQTVEPLTIGELWAVAITLRIVLVENMRRVTDRIVAEQQNRETADDLVDRVTGRAGKNGSSVFPDPSFRALADATQALEGAPLPEALAARIAQRLRGFEAAETPLHGWLQECLSQQGLTVDEVVLRAQNEQGASNVTMRNIVTSMRLIAEMDWPDVFEAISPVDAKLRAASDFAAMDFASRDLYRTAIETLARGSGATEIAVTEAALGLAAAGGTPAARDPGHGLIGPGRPALERALGYRPKPGPRLRRMLGRAGLRGYLAALWLVALTIVGGALLLTGAQGWLIVLLALTGLAPAFEAGSALVNLAITRTVAPRRLPGLDLAQGIPPDLRCLVAVPVLFSTVEDVTACIERLEVHYLSSTGGAVHYALLSDGPDAATEDLPHDADLIAHARRTVARLNETYPSPAGDRFLFLHRRRLWNPEMGVWMGWERKRGKLTELNRLLRGATDTSFVTPCDVPKDVRFVITLDADTRLLRDTVRRLVGKMAHHLNAPQIDAAAGRVSSGYGILQPRVTPALPLGAEGTLYQRLNASHGGIDAYAAAISDIYQDLFGEGSFTGKGIYDVDAFAAALAGRVPDNSMLSHDLFEGDLARAALVSDIELVEDFPARHDIAARRQHRWVRGDWQLLPWLTGHAATGRGALSALGRWKVIDNLRRSLTAPLALAALGAGWLLPLPAAAIWTALVLLMLALPYLLPLPFALLPGRAGITAHSHLAALARDARTAAGRIALDVALLPDTAARMGDAIWRTGCRLWVTGRNMLEWTTAAHTAQRGRPGVLAQYRDMGAGVLLGLVVAAGAYTFNPVVEPLVVPMALLWLISPLIALYVSRPRPTPETARLSEADGIALRLVARRTWRFFETHVTAADNDLPPDNFQEIPRPALARRTSPTNIGLYLLATTAAHDLGWIGRAEAVARLERTLATMRRMPQFRGHLYNWHATDDLRVLDPAYVSSVDSGNLAGHLIAVAQTCAEWQRAPLSEADWRAGLADTLRLADRALNDGSAVDPELVSLLADLTSAATQQAPLDRLLNLSADALTRAQATAMTGSEAGFWVGAAHRCLTSHAEDQDASLDERLAALQHQAHAFATGMEFGFLLDEDKKLLSIGFSVATNQLDHSCYDLLASEARLASLFAIAKGDIPTRHWFRLGRAATPMGAGSALISWSGSMFEYLMPSLVMRAPEGSVLAETNRRIVAHQQAHGTALGIPWGISESAYNARDLEMTYQYSNFGVPGLGLKRGLSENRVISPYATGLAAMVVPGEARRNFERLATLGAEGRLGFYEALDYTASRLPAGAQCAIVRSFMAHHQGMTITAIANAVQGGRLRARFHAEPMIMAVELLLQERVPRDVATAPPRAAEATAPTLDANQSAVVRHFATPLRATPTAHLFSNGSYGVMLTPCGSGFSRWRGLAVTRWRDDPTTAQHGAYILARDRVSGAGWSASAQPGLDLGRSGASHKAVFSEHEAVFTHSAGSLTTQTEIVVSAEDDAEARRVTLTNTGRTKREIDLTSCAELVLAPMAADVAHPAFSKLFVVTDFLPELGVLIATRRRRAPGDPEVWAAHIAVVEGAEVAAMGFETDRARFIGQDGSIRQAAMAGRRLSQTTGTVLDPVFAIRRSVLVPAGGRARVTFWTMVADDPDTLLDLVDRHRDPSAFGRAATLSWTQAQVQLRHLGVTHGAAADFQRLGGMLIRADARLRAPSRTITMGAGPQSALWPYGISGDLPIVLFRIEDAQDAPRLREVLAAHEYLRMRGCAFDLVILNDRAASYVQDLQTLIEGAVRAAGARPHPDPSPGGPLGAVHVLRSDLLPEARAMLQATASVVLSAARGSIGQQIDALPPVRVTAQATRIAPPKPVPQPKGFDTEALEFFNGTGGFDDQGREYVIVLRDSQTTPAPWINVIANPQFGFQVSAMGSGHVWAENSRENQLTPWSNDPVTDPASEAIWLHDLESGETWTPTALPIRDGGLYVARHGFGYSRFEHEAHGIDAALVQFVPLEDPVRISRLILRNTSGTTRRLSVTAYAEWVLGPSRGATLRHVATEHDPETGAILARNPFATAFPGRVAFADLGAKTHSHSGDRAEVLGIGGSMARPAGIGTAPLSGRTGPALDPCAALQRRVTLAPGETVEVLMLLGQAETAEAARALILHHRDADLEVTLAAVKHNWADLLGAVQVKTPDRAMDILLNGWLLYQTVACRIWARAGFYQASGAYGFRDQLQDGMALAALRPEMTRAHLLRAAARQFPEGDVQHWWLPHSGQGVRTRISDDRVWLGHVAAHYVAVSGDSGVLDEMVPFLEGPKLEPGAHDDFFLPTLSDETASLFEHCARGLDQAIALTGANGMPLIGTGDWNDGMNRVGQDGQGTSVWLGWLLIATIDAMAPHADARDPARARVWRDHAAKVAQAIEREGWDGAWYRRGTYDDGALLGSATSDECKIDSIAQSWAVLSGAAEPERAHRAMTSMAEHLIRPDPGLALLFAPPFDTSDRDPGYIKGYPPGLRENGGQYSHAAMWAILANAKLGDGDAAGALFALLNPINHALTAVDAARYKVEPYVVAADVYSVPPHDGRGGWSWYTGSAAWMYRAGIEGLIGLTRRGDALMLDPCFPRHWPEVTAQVRMGGAKLAITIDNPNRVGRGIVAATLDGVPLTPDHGKLRVPLAAGASGQTQSLRVTLGGVAAAPPN</sequence>
<evidence type="ECO:0000259" key="5">
    <source>
        <dbReference type="Pfam" id="PF10091"/>
    </source>
</evidence>
<dbReference type="InterPro" id="IPR037018">
    <property type="entry name" value="GH65_N"/>
</dbReference>
<dbReference type="SUPFAM" id="SSF74650">
    <property type="entry name" value="Galactose mutarotase-like"/>
    <property type="match status" value="2"/>
</dbReference>
<dbReference type="CDD" id="cd11756">
    <property type="entry name" value="GH94N_ChvB_NdvB_1_like"/>
    <property type="match status" value="1"/>
</dbReference>
<dbReference type="Proteomes" id="UP000245708">
    <property type="component" value="Unassembled WGS sequence"/>
</dbReference>
<dbReference type="SMART" id="SM01068">
    <property type="entry name" value="CBM_X"/>
    <property type="match status" value="2"/>
</dbReference>
<feature type="domain" description="Glycosyl hydrolase 94 supersandwich" evidence="4">
    <location>
        <begin position="2028"/>
        <end position="2297"/>
    </location>
</feature>
<evidence type="ECO:0000259" key="4">
    <source>
        <dbReference type="Pfam" id="PF06165"/>
    </source>
</evidence>
<dbReference type="InterPro" id="IPR037820">
    <property type="entry name" value="GH94N_NdvB"/>
</dbReference>
<dbReference type="InterPro" id="IPR008928">
    <property type="entry name" value="6-hairpin_glycosidase_sf"/>
</dbReference>
<evidence type="ECO:0000259" key="6">
    <source>
        <dbReference type="Pfam" id="PF17167"/>
    </source>
</evidence>
<keyword evidence="8" id="KW-1185">Reference proteome</keyword>
<dbReference type="Pfam" id="PF17167">
    <property type="entry name" value="Glyco_hydro_94"/>
    <property type="match status" value="1"/>
</dbReference>
<dbReference type="InterPro" id="IPR010383">
    <property type="entry name" value="Glyco_hydrolase_94_b-supersand"/>
</dbReference>
<name>A0A316H284_9RHOB</name>
<dbReference type="InterPro" id="IPR033432">
    <property type="entry name" value="GH94_catalytic"/>
</dbReference>
<dbReference type="InterPro" id="IPR037824">
    <property type="entry name" value="GH94N_2_NdvB"/>
</dbReference>
<dbReference type="PANTHER" id="PTHR37469:SF2">
    <property type="entry name" value="CELLOBIONIC ACID PHOSPHORYLASE"/>
    <property type="match status" value="1"/>
</dbReference>
<feature type="transmembrane region" description="Helical" evidence="3">
    <location>
        <begin position="412"/>
        <end position="433"/>
    </location>
</feature>
<dbReference type="EMBL" id="QGGW01000002">
    <property type="protein sequence ID" value="PWK61471.1"/>
    <property type="molecule type" value="Genomic_DNA"/>
</dbReference>
<dbReference type="GO" id="GO:0030246">
    <property type="term" value="F:carbohydrate binding"/>
    <property type="evidence" value="ECO:0007669"/>
    <property type="project" value="InterPro"/>
</dbReference>
<gene>
    <name evidence="7" type="ORF">C7455_102160</name>
</gene>
<feature type="transmembrane region" description="Helical" evidence="3">
    <location>
        <begin position="439"/>
        <end position="464"/>
    </location>
</feature>
<dbReference type="Pfam" id="PF06165">
    <property type="entry name" value="GH94_b-supersand"/>
    <property type="match status" value="2"/>
</dbReference>
<dbReference type="InterPro" id="IPR052047">
    <property type="entry name" value="GH94_Enzymes"/>
</dbReference>